<evidence type="ECO:0000313" key="2">
    <source>
        <dbReference type="EMBL" id="KAH7353320.1"/>
    </source>
</evidence>
<evidence type="ECO:0000313" key="3">
    <source>
        <dbReference type="Proteomes" id="UP000813385"/>
    </source>
</evidence>
<name>A0A8K0T8K2_9PEZI</name>
<accession>A0A8K0T8K2</accession>
<proteinExistence type="predicted"/>
<protein>
    <submittedName>
        <fullName evidence="2">Uncharacterized protein</fullName>
    </submittedName>
</protein>
<reference evidence="2" key="1">
    <citation type="journal article" date="2021" name="Nat. Commun.">
        <title>Genetic determinants of endophytism in the Arabidopsis root mycobiome.</title>
        <authorList>
            <person name="Mesny F."/>
            <person name="Miyauchi S."/>
            <person name="Thiergart T."/>
            <person name="Pickel B."/>
            <person name="Atanasova L."/>
            <person name="Karlsson M."/>
            <person name="Huettel B."/>
            <person name="Barry K.W."/>
            <person name="Haridas S."/>
            <person name="Chen C."/>
            <person name="Bauer D."/>
            <person name="Andreopoulos W."/>
            <person name="Pangilinan J."/>
            <person name="LaButti K."/>
            <person name="Riley R."/>
            <person name="Lipzen A."/>
            <person name="Clum A."/>
            <person name="Drula E."/>
            <person name="Henrissat B."/>
            <person name="Kohler A."/>
            <person name="Grigoriev I.V."/>
            <person name="Martin F.M."/>
            <person name="Hacquard S."/>
        </authorList>
    </citation>
    <scope>NUCLEOTIDE SEQUENCE</scope>
    <source>
        <strain evidence="2">MPI-CAGE-AT-0016</strain>
    </source>
</reference>
<dbReference type="Gene3D" id="1.20.5.340">
    <property type="match status" value="1"/>
</dbReference>
<evidence type="ECO:0000256" key="1">
    <source>
        <dbReference type="SAM" id="Coils"/>
    </source>
</evidence>
<feature type="coiled-coil region" evidence="1">
    <location>
        <begin position="138"/>
        <end position="165"/>
    </location>
</feature>
<keyword evidence="3" id="KW-1185">Reference proteome</keyword>
<sequence>MSEERANSNGHECLAQLIADVNESHDVELSSAASDGYLAISYSSFVNFVSQNVAALGVYRVQSFEFFIDLRHQIQSQSAVSIPVLDIITQEIADLREVTRDLGNIGRDMEATTTLKFADLTQAVEKLTATVGERDAKISEYQELIAALDQRLDEYQATSASIKETADRLDQGFKNHEVLIQGVQRDVAHYGARLDHMERHLRGRGWHGSR</sequence>
<organism evidence="2 3">
    <name type="scientific">Plectosphaerella cucumerina</name>
    <dbReference type="NCBI Taxonomy" id="40658"/>
    <lineage>
        <taxon>Eukaryota</taxon>
        <taxon>Fungi</taxon>
        <taxon>Dikarya</taxon>
        <taxon>Ascomycota</taxon>
        <taxon>Pezizomycotina</taxon>
        <taxon>Sordariomycetes</taxon>
        <taxon>Hypocreomycetidae</taxon>
        <taxon>Glomerellales</taxon>
        <taxon>Plectosphaerellaceae</taxon>
        <taxon>Plectosphaerella</taxon>
    </lineage>
</organism>
<dbReference type="EMBL" id="JAGPXD010000005">
    <property type="protein sequence ID" value="KAH7353320.1"/>
    <property type="molecule type" value="Genomic_DNA"/>
</dbReference>
<comment type="caution">
    <text evidence="2">The sequence shown here is derived from an EMBL/GenBank/DDBJ whole genome shotgun (WGS) entry which is preliminary data.</text>
</comment>
<dbReference type="AlphaFoldDB" id="A0A8K0T8K2"/>
<dbReference type="Proteomes" id="UP000813385">
    <property type="component" value="Unassembled WGS sequence"/>
</dbReference>
<keyword evidence="1" id="KW-0175">Coiled coil</keyword>
<gene>
    <name evidence="2" type="ORF">B0T11DRAFT_320367</name>
</gene>